<name>A0AAQ3LY17_9PEZI</name>
<keyword evidence="9" id="KW-1185">Reference proteome</keyword>
<evidence type="ECO:0000256" key="4">
    <source>
        <dbReference type="ARBA" id="ARBA00022946"/>
    </source>
</evidence>
<comment type="similarity">
    <text evidence="2">Belongs to the AIM9 family.</text>
</comment>
<dbReference type="EMBL" id="CP138580">
    <property type="protein sequence ID" value="WPG97274.1"/>
    <property type="molecule type" value="Genomic_DNA"/>
</dbReference>
<dbReference type="PANTHER" id="PTHR36091:SF1">
    <property type="entry name" value="ALTERED INHERITANCE OF MITOCHONDRIA PROTEIN 9, MITOCHONDRIAL"/>
    <property type="match status" value="1"/>
</dbReference>
<dbReference type="Proteomes" id="UP001303373">
    <property type="component" value="Chromosome 1"/>
</dbReference>
<proteinExistence type="inferred from homology"/>
<reference evidence="8 9" key="1">
    <citation type="submission" date="2023-11" db="EMBL/GenBank/DDBJ databases">
        <title>An acidophilic fungus is an integral part of prey digestion in a carnivorous sundew plant.</title>
        <authorList>
            <person name="Tsai I.J."/>
        </authorList>
    </citation>
    <scope>NUCLEOTIDE SEQUENCE [LARGE SCALE GENOMIC DNA]</scope>
    <source>
        <strain evidence="8">169a</strain>
    </source>
</reference>
<sequence>MGCARSRPLATNAAAASWNCSSTPSKRNVGMRWLKSKVRSVLGITLRASGGHGIQGQTHPPLSRAGSQTTVTRPTLQTGLPDPSPVDGSFYNFSRGRFVCNEKNEMAQRYVHYDTEELATVAASALGSPACVRMEKYPDGMYNKAILLTMSDGQQAVAKIPNPNAGQPRLTTASEVATMDFVRNTLGMPTPKVYAWCSNAQETRVGAEYIIMEKVAGVALESVFANMKIEDRFEVTKAISSYQRTWASTSFENYGSLYYTRDLPQGEPLRFTDQNRVRKEDASFSVGPSTARDWNDQGRSSVSFDRGPWNQAERYLKAVGQRELACVKQLSRLPKSPLTLCGPGMYQPTREKKTKAIQCYLDLVDSITPTDEALRRACLWHGDLHAENIFVNPLNPTEVTAIIDWQSTDIAPLFI</sequence>
<gene>
    <name evidence="8" type="ORF">R9X50_00004800</name>
</gene>
<evidence type="ECO:0000256" key="3">
    <source>
        <dbReference type="ARBA" id="ARBA00016197"/>
    </source>
</evidence>
<dbReference type="InterPro" id="IPR002575">
    <property type="entry name" value="Aminoglycoside_PTrfase"/>
</dbReference>
<dbReference type="Gene3D" id="3.30.200.20">
    <property type="entry name" value="Phosphorylase Kinase, domain 1"/>
    <property type="match status" value="1"/>
</dbReference>
<accession>A0AAQ3LY17</accession>
<evidence type="ECO:0000256" key="1">
    <source>
        <dbReference type="ARBA" id="ARBA00004173"/>
    </source>
</evidence>
<feature type="domain" description="Aminoglycoside phosphotransferase" evidence="7">
    <location>
        <begin position="315"/>
        <end position="413"/>
    </location>
</feature>
<protein>
    <recommendedName>
        <fullName evidence="3">Altered inheritance of mitochondria protein 9, mitochondrial</fullName>
    </recommendedName>
    <alternativeName>
        <fullName evidence="6">Found in mitochondrial proteome protein 29</fullName>
    </alternativeName>
</protein>
<evidence type="ECO:0000256" key="6">
    <source>
        <dbReference type="ARBA" id="ARBA00031849"/>
    </source>
</evidence>
<evidence type="ECO:0000256" key="2">
    <source>
        <dbReference type="ARBA" id="ARBA00005543"/>
    </source>
</evidence>
<dbReference type="AlphaFoldDB" id="A0AAQ3LY17"/>
<dbReference type="InterPro" id="IPR051035">
    <property type="entry name" value="Mito_inheritance_9"/>
</dbReference>
<dbReference type="InterPro" id="IPR011009">
    <property type="entry name" value="Kinase-like_dom_sf"/>
</dbReference>
<evidence type="ECO:0000313" key="8">
    <source>
        <dbReference type="EMBL" id="WPG97274.1"/>
    </source>
</evidence>
<keyword evidence="5" id="KW-0496">Mitochondrion</keyword>
<evidence type="ECO:0000313" key="9">
    <source>
        <dbReference type="Proteomes" id="UP001303373"/>
    </source>
</evidence>
<feature type="domain" description="Aminoglycoside phosphotransferase" evidence="7">
    <location>
        <begin position="137"/>
        <end position="275"/>
    </location>
</feature>
<dbReference type="Pfam" id="PF01636">
    <property type="entry name" value="APH"/>
    <property type="match status" value="2"/>
</dbReference>
<dbReference type="PANTHER" id="PTHR36091">
    <property type="entry name" value="ALTERED INHERITANCE OF MITOCHONDRIA PROTEIN 9, MITOCHONDRIAL"/>
    <property type="match status" value="1"/>
</dbReference>
<evidence type="ECO:0000259" key="7">
    <source>
        <dbReference type="Pfam" id="PF01636"/>
    </source>
</evidence>
<keyword evidence="4" id="KW-0809">Transit peptide</keyword>
<dbReference type="Gene3D" id="3.90.1200.10">
    <property type="match status" value="1"/>
</dbReference>
<evidence type="ECO:0000256" key="5">
    <source>
        <dbReference type="ARBA" id="ARBA00023128"/>
    </source>
</evidence>
<dbReference type="GO" id="GO:0005739">
    <property type="term" value="C:mitochondrion"/>
    <property type="evidence" value="ECO:0007669"/>
    <property type="project" value="UniProtKB-SubCell"/>
</dbReference>
<comment type="subcellular location">
    <subcellularLocation>
        <location evidence="1">Mitochondrion</location>
    </subcellularLocation>
</comment>
<dbReference type="SUPFAM" id="SSF56112">
    <property type="entry name" value="Protein kinase-like (PK-like)"/>
    <property type="match status" value="1"/>
</dbReference>
<organism evidence="8 9">
    <name type="scientific">Acrodontium crateriforme</name>
    <dbReference type="NCBI Taxonomy" id="150365"/>
    <lineage>
        <taxon>Eukaryota</taxon>
        <taxon>Fungi</taxon>
        <taxon>Dikarya</taxon>
        <taxon>Ascomycota</taxon>
        <taxon>Pezizomycotina</taxon>
        <taxon>Dothideomycetes</taxon>
        <taxon>Dothideomycetidae</taxon>
        <taxon>Mycosphaerellales</taxon>
        <taxon>Teratosphaeriaceae</taxon>
        <taxon>Acrodontium</taxon>
    </lineage>
</organism>